<dbReference type="InterPro" id="IPR002300">
    <property type="entry name" value="aa-tRNA-synth_Ia"/>
</dbReference>
<keyword evidence="5 10" id="KW-0547">Nucleotide-binding</keyword>
<evidence type="ECO:0000256" key="7">
    <source>
        <dbReference type="ARBA" id="ARBA00022917"/>
    </source>
</evidence>
<evidence type="ECO:0000256" key="1">
    <source>
        <dbReference type="ARBA" id="ARBA00005594"/>
    </source>
</evidence>
<dbReference type="InterPro" id="IPR002301">
    <property type="entry name" value="Ile-tRNA-ligase"/>
</dbReference>
<evidence type="ECO:0000313" key="14">
    <source>
        <dbReference type="EMBL" id="KIY61706.1"/>
    </source>
</evidence>
<dbReference type="GO" id="GO:0005739">
    <property type="term" value="C:mitochondrion"/>
    <property type="evidence" value="ECO:0007669"/>
    <property type="project" value="TreeGrafter"/>
</dbReference>
<comment type="similarity">
    <text evidence="1 10">Belongs to the class-I aminoacyl-tRNA synthetase family.</text>
</comment>
<keyword evidence="3" id="KW-0963">Cytoplasm</keyword>
<dbReference type="FunFam" id="3.40.50.620:FF:000092">
    <property type="entry name" value="Isoleucine--tRNA ligase"/>
    <property type="match status" value="1"/>
</dbReference>
<dbReference type="PROSITE" id="PS00178">
    <property type="entry name" value="AA_TRNA_LIGASE_I"/>
    <property type="match status" value="1"/>
</dbReference>
<proteinExistence type="inferred from homology"/>
<accession>A0A0D7AWQ7</accession>
<keyword evidence="6 10" id="KW-0067">ATP-binding</keyword>
<evidence type="ECO:0000313" key="15">
    <source>
        <dbReference type="Proteomes" id="UP000054007"/>
    </source>
</evidence>
<evidence type="ECO:0000256" key="5">
    <source>
        <dbReference type="ARBA" id="ARBA00022741"/>
    </source>
</evidence>
<keyword evidence="15" id="KW-1185">Reference proteome</keyword>
<organism evidence="14 15">
    <name type="scientific">Cylindrobasidium torrendii FP15055 ss-10</name>
    <dbReference type="NCBI Taxonomy" id="1314674"/>
    <lineage>
        <taxon>Eukaryota</taxon>
        <taxon>Fungi</taxon>
        <taxon>Dikarya</taxon>
        <taxon>Basidiomycota</taxon>
        <taxon>Agaricomycotina</taxon>
        <taxon>Agaricomycetes</taxon>
        <taxon>Agaricomycetidae</taxon>
        <taxon>Agaricales</taxon>
        <taxon>Marasmiineae</taxon>
        <taxon>Physalacriaceae</taxon>
        <taxon>Cylindrobasidium</taxon>
    </lineage>
</organism>
<dbReference type="GO" id="GO:0000049">
    <property type="term" value="F:tRNA binding"/>
    <property type="evidence" value="ECO:0007669"/>
    <property type="project" value="InterPro"/>
</dbReference>
<dbReference type="Pfam" id="PF00133">
    <property type="entry name" value="tRNA-synt_1"/>
    <property type="match status" value="1"/>
</dbReference>
<dbReference type="OrthoDB" id="10264412at2759"/>
<keyword evidence="8 10" id="KW-0030">Aminoacyl-tRNA synthetase</keyword>
<gene>
    <name evidence="14" type="ORF">CYLTODRAFT_362498</name>
</gene>
<dbReference type="Gene3D" id="3.90.740.10">
    <property type="entry name" value="Valyl/Leucyl/Isoleucyl-tRNA synthetase, editing domain"/>
    <property type="match status" value="1"/>
</dbReference>
<dbReference type="InterPro" id="IPR009008">
    <property type="entry name" value="Val/Leu/Ile-tRNA-synth_edit"/>
</dbReference>
<dbReference type="InterPro" id="IPR001412">
    <property type="entry name" value="aa-tRNA-synth_I_CS"/>
</dbReference>
<evidence type="ECO:0000256" key="4">
    <source>
        <dbReference type="ARBA" id="ARBA00022598"/>
    </source>
</evidence>
<dbReference type="InterPro" id="IPR014729">
    <property type="entry name" value="Rossmann-like_a/b/a_fold"/>
</dbReference>
<reference evidence="14 15" key="1">
    <citation type="journal article" date="2015" name="Fungal Genet. Biol.">
        <title>Evolution of novel wood decay mechanisms in Agaricales revealed by the genome sequences of Fistulina hepatica and Cylindrobasidium torrendii.</title>
        <authorList>
            <person name="Floudas D."/>
            <person name="Held B.W."/>
            <person name="Riley R."/>
            <person name="Nagy L.G."/>
            <person name="Koehler G."/>
            <person name="Ransdell A.S."/>
            <person name="Younus H."/>
            <person name="Chow J."/>
            <person name="Chiniquy J."/>
            <person name="Lipzen A."/>
            <person name="Tritt A."/>
            <person name="Sun H."/>
            <person name="Haridas S."/>
            <person name="LaButti K."/>
            <person name="Ohm R.A."/>
            <person name="Kues U."/>
            <person name="Blanchette R.A."/>
            <person name="Grigoriev I.V."/>
            <person name="Minto R.E."/>
            <person name="Hibbett D.S."/>
        </authorList>
    </citation>
    <scope>NUCLEOTIDE SEQUENCE [LARGE SCALE GENOMIC DNA]</scope>
    <source>
        <strain evidence="14 15">FP15055 ss-10</strain>
    </source>
</reference>
<evidence type="ECO:0000259" key="12">
    <source>
        <dbReference type="Pfam" id="PF00133"/>
    </source>
</evidence>
<dbReference type="GO" id="GO:0004822">
    <property type="term" value="F:isoleucine-tRNA ligase activity"/>
    <property type="evidence" value="ECO:0007669"/>
    <property type="project" value="UniProtKB-EC"/>
</dbReference>
<evidence type="ECO:0000259" key="13">
    <source>
        <dbReference type="Pfam" id="PF08264"/>
    </source>
</evidence>
<dbReference type="InterPro" id="IPR033708">
    <property type="entry name" value="Anticodon_Ile_BEm"/>
</dbReference>
<evidence type="ECO:0000256" key="6">
    <source>
        <dbReference type="ARBA" id="ARBA00022840"/>
    </source>
</evidence>
<dbReference type="PANTHER" id="PTHR42765:SF1">
    <property type="entry name" value="ISOLEUCINE--TRNA LIGASE, MITOCHONDRIAL"/>
    <property type="match status" value="1"/>
</dbReference>
<dbReference type="GO" id="GO:0005524">
    <property type="term" value="F:ATP binding"/>
    <property type="evidence" value="ECO:0007669"/>
    <property type="project" value="UniProtKB-KW"/>
</dbReference>
<dbReference type="Gene3D" id="3.40.50.620">
    <property type="entry name" value="HUPs"/>
    <property type="match status" value="2"/>
</dbReference>
<dbReference type="Proteomes" id="UP000054007">
    <property type="component" value="Unassembled WGS sequence"/>
</dbReference>
<dbReference type="NCBIfam" id="TIGR00392">
    <property type="entry name" value="ileS"/>
    <property type="match status" value="1"/>
</dbReference>
<dbReference type="Pfam" id="PF08264">
    <property type="entry name" value="Anticodon_1"/>
    <property type="match status" value="1"/>
</dbReference>
<name>A0A0D7AWQ7_9AGAR</name>
<evidence type="ECO:0000256" key="10">
    <source>
        <dbReference type="RuleBase" id="RU363035"/>
    </source>
</evidence>
<dbReference type="GO" id="GO:0002161">
    <property type="term" value="F:aminoacyl-tRNA deacylase activity"/>
    <property type="evidence" value="ECO:0007669"/>
    <property type="project" value="InterPro"/>
</dbReference>
<sequence>MQRFARPGAKSARLWRRQQSTDSKSLSKTLLLPQTKFPLWPKRDTSEVGLRHQICDGLYEAQVKNRKFTREPFVLHDGPPYANGGLHMGHAMNKIIKDVINRYNVMLGKSVHYVPGWDCHGLPIENKALKDLGAEASSLSPTALRAAARETALRELEVQKSEFKEFGIMADWSDSNTYRTLDHDYEIRQLNIFKTMVENGMIYRNYRPVHYSPSSRSALAEAELVYKDDHVSHSVYVTFDLDVESLPALREFGHSMKLLVWTTTPWTLTANMGVAVHNDLIYTIVKPETSPSSLIVAKELLSSLEEMLEPYTILGDIQGSELVGASYKPMFTQSGASFKVIHAPHVTSESGTGLVHCAPAHGAEDYNAFRDLEPNSMICHVNSKGEFSQDVATVVGEEAGKTLVGQPVLEGGSRAVVELVKAKGALMKIKRIKHKYPYDWRTDKPIIVTQWFANLDHIKDDAWNKLKQVQFFPEISRNRLESFIRGRTEWCISRQRVWGVPIPALHHKSTDRSILDAQSLSHIIGVLQDKGVDHWWTGPVEDFLPPSLAGEKEDWVKGTDTMDVWFDSGSSWSLLAPREPSRADVCVEGSDQHRGWFQSQLLTSAGVGEKSAPYGCLITHGMVLDEKGKKMSKSLGNVMSPITVVTGGKDLKKEPAYGADVLRLWVASVEYWRDASIGPKILAQAGESLRKVRNSARFMLGSVGELPGPTPETAKREMEDLERRFEDMDMADKNILLHASRLERRAFEDYQAFNFPKVVKDLVHFANIELSSLYLDINKDSLYANPADDPRRQATVAVMKQLLKTTMRVAAPILPHLAQEIYQTMYPNASGSVFLDLPWRPLDAAFEQRLEEATSQMAPLLRLRSDVLGLLEKARGDKRLKSSLEAEVDVLLLSENIPQQLLEVLNTNQDLLTKLFIVSDVVVGDEGMLGTQSPSWVYSGSSDIEGSEEALGLRVRPSTREKCPRCWTYQKEDKHDVCGRCEEVLGSGRHH</sequence>
<dbReference type="SUPFAM" id="SSF50677">
    <property type="entry name" value="ValRS/IleRS/LeuRS editing domain"/>
    <property type="match status" value="1"/>
</dbReference>
<dbReference type="GO" id="GO:0006428">
    <property type="term" value="P:isoleucyl-tRNA aminoacylation"/>
    <property type="evidence" value="ECO:0007669"/>
    <property type="project" value="InterPro"/>
</dbReference>
<evidence type="ECO:0000256" key="8">
    <source>
        <dbReference type="ARBA" id="ARBA00023146"/>
    </source>
</evidence>
<dbReference type="PANTHER" id="PTHR42765">
    <property type="entry name" value="SOLEUCYL-TRNA SYNTHETASE"/>
    <property type="match status" value="1"/>
</dbReference>
<dbReference type="EMBL" id="KN880886">
    <property type="protein sequence ID" value="KIY61706.1"/>
    <property type="molecule type" value="Genomic_DNA"/>
</dbReference>
<protein>
    <recommendedName>
        <fullName evidence="2">isoleucine--tRNA ligase</fullName>
        <ecNumber evidence="2">6.1.1.5</ecNumber>
    </recommendedName>
    <alternativeName>
        <fullName evidence="9">Isoleucyl-tRNA synthetase</fullName>
    </alternativeName>
</protein>
<keyword evidence="7 10" id="KW-0648">Protein biosynthesis</keyword>
<dbReference type="SUPFAM" id="SSF47323">
    <property type="entry name" value="Anticodon-binding domain of a subclass of class I aminoacyl-tRNA synthetases"/>
    <property type="match status" value="1"/>
</dbReference>
<keyword evidence="4 10" id="KW-0436">Ligase</keyword>
<dbReference type="AlphaFoldDB" id="A0A0D7AWQ7"/>
<dbReference type="GO" id="GO:0032543">
    <property type="term" value="P:mitochondrial translation"/>
    <property type="evidence" value="ECO:0007669"/>
    <property type="project" value="TreeGrafter"/>
</dbReference>
<feature type="region of interest" description="Disordered" evidence="11">
    <location>
        <begin position="1"/>
        <end position="21"/>
    </location>
</feature>
<dbReference type="SUPFAM" id="SSF52374">
    <property type="entry name" value="Nucleotidylyl transferase"/>
    <property type="match status" value="1"/>
</dbReference>
<dbReference type="InterPro" id="IPR013155">
    <property type="entry name" value="M/V/L/I-tRNA-synth_anticd-bd"/>
</dbReference>
<evidence type="ECO:0000256" key="11">
    <source>
        <dbReference type="SAM" id="MobiDB-lite"/>
    </source>
</evidence>
<evidence type="ECO:0000256" key="3">
    <source>
        <dbReference type="ARBA" id="ARBA00022490"/>
    </source>
</evidence>
<feature type="domain" description="Aminoacyl-tRNA synthetase class Ia" evidence="12">
    <location>
        <begin position="57"/>
        <end position="676"/>
    </location>
</feature>
<evidence type="ECO:0000256" key="9">
    <source>
        <dbReference type="ARBA" id="ARBA00032665"/>
    </source>
</evidence>
<dbReference type="Gene3D" id="1.10.730.20">
    <property type="match status" value="1"/>
</dbReference>
<dbReference type="InterPro" id="IPR009080">
    <property type="entry name" value="tRNAsynth_Ia_anticodon-bd"/>
</dbReference>
<dbReference type="PRINTS" id="PR00984">
    <property type="entry name" value="TRNASYNTHILE"/>
</dbReference>
<feature type="domain" description="Methionyl/Valyl/Leucyl/Isoleucyl-tRNA synthetase anticodon-binding" evidence="13">
    <location>
        <begin position="732"/>
        <end position="888"/>
    </location>
</feature>
<dbReference type="STRING" id="1314674.A0A0D7AWQ7"/>
<dbReference type="InterPro" id="IPR050081">
    <property type="entry name" value="Ile-tRNA_ligase"/>
</dbReference>
<evidence type="ECO:0000256" key="2">
    <source>
        <dbReference type="ARBA" id="ARBA00013165"/>
    </source>
</evidence>
<dbReference type="EC" id="6.1.1.5" evidence="2"/>
<dbReference type="CDD" id="cd07960">
    <property type="entry name" value="Anticodon_Ia_Ile_BEm"/>
    <property type="match status" value="1"/>
</dbReference>